<feature type="region of interest" description="Disordered" evidence="1">
    <location>
        <begin position="121"/>
        <end position="211"/>
    </location>
</feature>
<protein>
    <submittedName>
        <fullName evidence="2">Microfibrillar-associated protein 1</fullName>
    </submittedName>
</protein>
<dbReference type="SUPFAM" id="SSF47027">
    <property type="entry name" value="Acyl-CoA binding protein"/>
    <property type="match status" value="1"/>
</dbReference>
<feature type="compositionally biased region" description="Basic and acidic residues" evidence="1">
    <location>
        <begin position="59"/>
        <end position="72"/>
    </location>
</feature>
<feature type="region of interest" description="Disordered" evidence="1">
    <location>
        <begin position="58"/>
        <end position="90"/>
    </location>
</feature>
<feature type="compositionally biased region" description="Acidic residues" evidence="1">
    <location>
        <begin position="152"/>
        <end position="164"/>
    </location>
</feature>
<evidence type="ECO:0000256" key="1">
    <source>
        <dbReference type="SAM" id="MobiDB-lite"/>
    </source>
</evidence>
<accession>A0A0N4VQ64</accession>
<feature type="compositionally biased region" description="Polar residues" evidence="1">
    <location>
        <begin position="186"/>
        <end position="199"/>
    </location>
</feature>
<dbReference type="GO" id="GO:0000062">
    <property type="term" value="F:fatty-acyl-CoA binding"/>
    <property type="evidence" value="ECO:0007669"/>
    <property type="project" value="InterPro"/>
</dbReference>
<dbReference type="AlphaFoldDB" id="A0A0N4VQ64"/>
<proteinExistence type="predicted"/>
<organism evidence="2">
    <name type="scientific">Enterobius vermicularis</name>
    <name type="common">Human pinworm</name>
    <dbReference type="NCBI Taxonomy" id="51028"/>
    <lineage>
        <taxon>Eukaryota</taxon>
        <taxon>Metazoa</taxon>
        <taxon>Ecdysozoa</taxon>
        <taxon>Nematoda</taxon>
        <taxon>Chromadorea</taxon>
        <taxon>Rhabditida</taxon>
        <taxon>Spirurina</taxon>
        <taxon>Oxyuridomorpha</taxon>
        <taxon>Oxyuroidea</taxon>
        <taxon>Oxyuridae</taxon>
        <taxon>Enterobius</taxon>
    </lineage>
</organism>
<sequence length="357" mass="41650">LRNIECDVVTFVDLFQVAIAIKAVALKTENLELFNCLKFINLCSKSYHLRYNLLGMSSDESKSDVPSEDERQSFNGGDLKNDFAASSSDSDKDFIDYEKEVEEFELPNNEFPNVQKKIATLQSENSESETDEESENKPKKKKSVDSSSSSDSDTETDDEEEAEITEQLIEGIKAKMQLKKDEDGNDSYTFDINSDSRSGSEPEENDEEVEREMMEQIRKLLMRRDGKHNKARQQWLRYEREKKEAEEEAKQFQAYWDRRHQEDRDLWRDKDFANAVDKMSRAGYKGVHGNYEVPEEDIEKFNALYMQITFGDYEESKDLERNVKFSGKTRIDCQREFIKKTNETITKYGWNPPAGWT</sequence>
<feature type="compositionally biased region" description="Acidic residues" evidence="1">
    <location>
        <begin position="201"/>
        <end position="210"/>
    </location>
</feature>
<reference evidence="2" key="1">
    <citation type="submission" date="2017-02" db="UniProtKB">
        <authorList>
            <consortium name="WormBaseParasite"/>
        </authorList>
    </citation>
    <scope>IDENTIFICATION</scope>
</reference>
<dbReference type="WBParaSite" id="EVEC_0001315601-mRNA-1">
    <property type="protein sequence ID" value="EVEC_0001315601-mRNA-1"/>
    <property type="gene ID" value="EVEC_0001315601"/>
</dbReference>
<name>A0A0N4VQ64_ENTVE</name>
<dbReference type="InterPro" id="IPR035984">
    <property type="entry name" value="Acyl-CoA-binding_sf"/>
</dbReference>
<evidence type="ECO:0000313" key="2">
    <source>
        <dbReference type="WBParaSite" id="EVEC_0001315601-mRNA-1"/>
    </source>
</evidence>